<gene>
    <name evidence="1" type="ORF">SAMN04487907_103388</name>
</gene>
<organism evidence="1 2">
    <name type="scientific">Zunongwangia mangrovi</name>
    <dbReference type="NCBI Taxonomy" id="1334022"/>
    <lineage>
        <taxon>Bacteria</taxon>
        <taxon>Pseudomonadati</taxon>
        <taxon>Bacteroidota</taxon>
        <taxon>Flavobacteriia</taxon>
        <taxon>Flavobacteriales</taxon>
        <taxon>Flavobacteriaceae</taxon>
        <taxon>Zunongwangia</taxon>
    </lineage>
</organism>
<dbReference type="AlphaFoldDB" id="A0A1I1II14"/>
<dbReference type="Proteomes" id="UP000199438">
    <property type="component" value="Unassembled WGS sequence"/>
</dbReference>
<dbReference type="OrthoDB" id="5522116at2"/>
<dbReference type="EMBL" id="FOKV01000003">
    <property type="protein sequence ID" value="SFC33848.1"/>
    <property type="molecule type" value="Genomic_DNA"/>
</dbReference>
<proteinExistence type="predicted"/>
<evidence type="ECO:0000313" key="2">
    <source>
        <dbReference type="Proteomes" id="UP000199438"/>
    </source>
</evidence>
<protein>
    <submittedName>
        <fullName evidence="1">Uncharacterized protein</fullName>
    </submittedName>
</protein>
<keyword evidence="2" id="KW-1185">Reference proteome</keyword>
<dbReference type="PROSITE" id="PS51257">
    <property type="entry name" value="PROKAR_LIPOPROTEIN"/>
    <property type="match status" value="1"/>
</dbReference>
<dbReference type="RefSeq" id="WP_092542265.1">
    <property type="nucleotide sequence ID" value="NZ_FOKV01000003.1"/>
</dbReference>
<evidence type="ECO:0000313" key="1">
    <source>
        <dbReference type="EMBL" id="SFC33848.1"/>
    </source>
</evidence>
<reference evidence="2" key="1">
    <citation type="submission" date="2016-10" db="EMBL/GenBank/DDBJ databases">
        <authorList>
            <person name="Varghese N."/>
            <person name="Submissions S."/>
        </authorList>
    </citation>
    <scope>NUCLEOTIDE SEQUENCE [LARGE SCALE GENOMIC DNA]</scope>
    <source>
        <strain evidence="2">DSM 24499</strain>
    </source>
</reference>
<dbReference type="STRING" id="1334022.SAMN04487907_103388"/>
<accession>A0A1I1II14</accession>
<name>A0A1I1II14_9FLAO</name>
<sequence length="172" mass="19720">MKKFLFSFVLVLSILSCSTDDRTLTADAQKVDKVIFGGIYGMCGGDCRDLYMINENGLYKDADSEADEYGEWSNTTFNEKLNSEMFNNTSDLLDIPSEILEEGLTQEDLVQSWADLDYYIYVEKDGKSEEFILDHIHKNASPAAKAYFKKFLESYKELGGYMIDTTNIEKYY</sequence>